<dbReference type="Proteomes" id="UP000256970">
    <property type="component" value="Unassembled WGS sequence"/>
</dbReference>
<dbReference type="InterPro" id="IPR042236">
    <property type="entry name" value="PI3K_accessory_sf"/>
</dbReference>
<dbReference type="AlphaFoldDB" id="A0A383WQ58"/>
<organism evidence="1 2">
    <name type="scientific">Tetradesmus obliquus</name>
    <name type="common">Green alga</name>
    <name type="synonym">Acutodesmus obliquus</name>
    <dbReference type="NCBI Taxonomy" id="3088"/>
    <lineage>
        <taxon>Eukaryota</taxon>
        <taxon>Viridiplantae</taxon>
        <taxon>Chlorophyta</taxon>
        <taxon>core chlorophytes</taxon>
        <taxon>Chlorophyceae</taxon>
        <taxon>CS clade</taxon>
        <taxon>Sphaeropleales</taxon>
        <taxon>Scenedesmaceae</taxon>
        <taxon>Tetradesmus</taxon>
    </lineage>
</organism>
<evidence type="ECO:0000313" key="2">
    <source>
        <dbReference type="Proteomes" id="UP000256970"/>
    </source>
</evidence>
<dbReference type="Gene3D" id="1.25.40.70">
    <property type="entry name" value="Phosphatidylinositol 3-kinase, accessory domain (PIK)"/>
    <property type="match status" value="1"/>
</dbReference>
<gene>
    <name evidence="1" type="ORF">BQ4739_LOCUS19738</name>
</gene>
<sequence>MRSAELQEAVQQQVLLLSLELPVFPHAVLYQQPLSAAAVVAQGPGVAAASAAAAATGQGPWGPGSGSDIIRIHDPEVGWENPAELKAAKLARSVTRGVIDRELKPNSEERRRIAAVLRLPPNKPLQAEAKALLGLLGGSRSTAAMRRRSSLLGLSSLSITPRVTLRASLAALSSAGFSQPT</sequence>
<name>A0A383WQ58_TETOB</name>
<evidence type="ECO:0000313" key="1">
    <source>
        <dbReference type="EMBL" id="SZX79463.1"/>
    </source>
</evidence>
<keyword evidence="2" id="KW-1185">Reference proteome</keyword>
<accession>A0A383WQ58</accession>
<protein>
    <submittedName>
        <fullName evidence="1">Uncharacterized protein</fullName>
    </submittedName>
</protein>
<reference evidence="1 2" key="1">
    <citation type="submission" date="2016-10" db="EMBL/GenBank/DDBJ databases">
        <authorList>
            <person name="Cai Z."/>
        </authorList>
    </citation>
    <scope>NUCLEOTIDE SEQUENCE [LARGE SCALE GENOMIC DNA]</scope>
</reference>
<dbReference type="EMBL" id="FNXT01001367">
    <property type="protein sequence ID" value="SZX79463.1"/>
    <property type="molecule type" value="Genomic_DNA"/>
</dbReference>
<dbReference type="STRING" id="3088.A0A383WQ58"/>
<proteinExistence type="predicted"/>